<feature type="transmembrane region" description="Helical" evidence="7">
    <location>
        <begin position="435"/>
        <end position="454"/>
    </location>
</feature>
<name>A0A0N1P174_9EURO</name>
<comment type="subcellular location">
    <subcellularLocation>
        <location evidence="1">Membrane</location>
        <topology evidence="1">Multi-pass membrane protein</topology>
    </subcellularLocation>
</comment>
<dbReference type="Proteomes" id="UP000038010">
    <property type="component" value="Unassembled WGS sequence"/>
</dbReference>
<evidence type="ECO:0000313" key="8">
    <source>
        <dbReference type="EMBL" id="KPI43354.1"/>
    </source>
</evidence>
<feature type="transmembrane region" description="Helical" evidence="7">
    <location>
        <begin position="387"/>
        <end position="414"/>
    </location>
</feature>
<evidence type="ECO:0000256" key="1">
    <source>
        <dbReference type="ARBA" id="ARBA00004141"/>
    </source>
</evidence>
<feature type="transmembrane region" description="Helical" evidence="7">
    <location>
        <begin position="466"/>
        <end position="487"/>
    </location>
</feature>
<evidence type="ECO:0000256" key="3">
    <source>
        <dbReference type="ARBA" id="ARBA00022692"/>
    </source>
</evidence>
<evidence type="ECO:0000256" key="4">
    <source>
        <dbReference type="ARBA" id="ARBA00022989"/>
    </source>
</evidence>
<dbReference type="RefSeq" id="XP_018003317.1">
    <property type="nucleotide sequence ID" value="XM_018147513.1"/>
</dbReference>
<proteinExistence type="predicted"/>
<evidence type="ECO:0000256" key="6">
    <source>
        <dbReference type="SAM" id="MobiDB-lite"/>
    </source>
</evidence>
<evidence type="ECO:0000256" key="7">
    <source>
        <dbReference type="SAM" id="Phobius"/>
    </source>
</evidence>
<dbReference type="GO" id="GO:0016020">
    <property type="term" value="C:membrane"/>
    <property type="evidence" value="ECO:0007669"/>
    <property type="project" value="UniProtKB-SubCell"/>
</dbReference>
<feature type="transmembrane region" description="Helical" evidence="7">
    <location>
        <begin position="84"/>
        <end position="103"/>
    </location>
</feature>
<feature type="transmembrane region" description="Helical" evidence="7">
    <location>
        <begin position="137"/>
        <end position="163"/>
    </location>
</feature>
<dbReference type="PANTHER" id="PTHR45649">
    <property type="entry name" value="AMINO-ACID PERMEASE BAT1"/>
    <property type="match status" value="1"/>
</dbReference>
<dbReference type="PANTHER" id="PTHR45649:SF5">
    <property type="entry name" value="GABA TRANSPORTER (EUROFUNG)-RELATED"/>
    <property type="match status" value="1"/>
</dbReference>
<accession>A0A0N1P174</accession>
<protein>
    <submittedName>
        <fullName evidence="8">Putative amino-acid permease</fullName>
    </submittedName>
</protein>
<feature type="transmembrane region" description="Helical" evidence="7">
    <location>
        <begin position="318"/>
        <end position="342"/>
    </location>
</feature>
<feature type="transmembrane region" description="Helical" evidence="7">
    <location>
        <begin position="265"/>
        <end position="287"/>
    </location>
</feature>
<keyword evidence="5 7" id="KW-0472">Membrane</keyword>
<keyword evidence="4 7" id="KW-1133">Transmembrane helix</keyword>
<evidence type="ECO:0000256" key="2">
    <source>
        <dbReference type="ARBA" id="ARBA00022448"/>
    </source>
</evidence>
<keyword evidence="9" id="KW-1185">Reference proteome</keyword>
<reference evidence="8 9" key="1">
    <citation type="submission" date="2015-06" db="EMBL/GenBank/DDBJ databases">
        <title>Draft genome of the ant-associated black yeast Phialophora attae CBS 131958.</title>
        <authorList>
            <person name="Moreno L.F."/>
            <person name="Stielow B.J."/>
            <person name="de Hoog S."/>
            <person name="Vicente V.A."/>
            <person name="Weiss V.A."/>
            <person name="de Vries M."/>
            <person name="Cruz L.M."/>
            <person name="Souza E.M."/>
        </authorList>
    </citation>
    <scope>NUCLEOTIDE SEQUENCE [LARGE SCALE GENOMIC DNA]</scope>
    <source>
        <strain evidence="8 9">CBS 131958</strain>
    </source>
</reference>
<evidence type="ECO:0000256" key="5">
    <source>
        <dbReference type="ARBA" id="ARBA00023136"/>
    </source>
</evidence>
<dbReference type="OrthoDB" id="3257095at2759"/>
<sequence length="508" mass="56443">MLVEPNGDSAESPKLEKHTQSSTEYHAHSAALVGSDGENLASITRIRRLFNFSQLFAFSLTFMSTWESMNTNMFFALYEGGPQVFAWSIVIVYFGAIAQAASISEMSSTIPIAGAQYHWTYHLAPVRFRTFITWMQAWMTWFGWISLLAGIANITAIILQQLAILNNPDYLPERWHVTLMMIAIIVVQGLINSFGRTFASIPWLELIAGIMHVCLFFVFLVVFAVLGARNSGRQIFLDFQVSSGWTNNYVACNLGMKAKHAVPRATFWSIVLNGVLAYAMVIAILSAIPSVNDVLSSGFPVATIILDITGSVRATTAMVVGLFIISFCVNIASIASVSRLTWAWSRDNGLPPWFALVGPKQMVPIRAIWLALFVVMLLSLLNIASTAAFGAITALSSMGLYFSYATAISSMLFARWEDRYGSERLLLGDWNLGSWGVYINIFALIYTLYMMVFLPFPSTLPATALNMNYCGPIFGFVFLFALASWFLHARQHWKGPVIAIVDYIKSQE</sequence>
<dbReference type="GeneID" id="28739393"/>
<dbReference type="AlphaFoldDB" id="A0A0N1P174"/>
<feature type="transmembrane region" description="Helical" evidence="7">
    <location>
        <begin position="363"/>
        <end position="381"/>
    </location>
</feature>
<keyword evidence="3 7" id="KW-0812">Transmembrane</keyword>
<feature type="transmembrane region" description="Helical" evidence="7">
    <location>
        <begin position="175"/>
        <end position="194"/>
    </location>
</feature>
<dbReference type="GO" id="GO:0022857">
    <property type="term" value="F:transmembrane transporter activity"/>
    <property type="evidence" value="ECO:0007669"/>
    <property type="project" value="InterPro"/>
</dbReference>
<dbReference type="InterPro" id="IPR002293">
    <property type="entry name" value="AA/rel_permease1"/>
</dbReference>
<evidence type="ECO:0000313" key="9">
    <source>
        <dbReference type="Proteomes" id="UP000038010"/>
    </source>
</evidence>
<feature type="transmembrane region" description="Helical" evidence="7">
    <location>
        <begin position="206"/>
        <end position="228"/>
    </location>
</feature>
<dbReference type="VEuPathDB" id="FungiDB:AB675_7166"/>
<dbReference type="Gene3D" id="1.20.1740.10">
    <property type="entry name" value="Amino acid/polyamine transporter I"/>
    <property type="match status" value="1"/>
</dbReference>
<feature type="transmembrane region" description="Helical" evidence="7">
    <location>
        <begin position="55"/>
        <end position="78"/>
    </location>
</feature>
<feature type="region of interest" description="Disordered" evidence="6">
    <location>
        <begin position="1"/>
        <end position="20"/>
    </location>
</feature>
<dbReference type="Pfam" id="PF13520">
    <property type="entry name" value="AA_permease_2"/>
    <property type="match status" value="1"/>
</dbReference>
<comment type="caution">
    <text evidence="8">The sequence shown here is derived from an EMBL/GenBank/DDBJ whole genome shotgun (WGS) entry which is preliminary data.</text>
</comment>
<keyword evidence="2" id="KW-0813">Transport</keyword>
<dbReference type="EMBL" id="LFJN01000005">
    <property type="protein sequence ID" value="KPI43354.1"/>
    <property type="molecule type" value="Genomic_DNA"/>
</dbReference>
<gene>
    <name evidence="8" type="ORF">AB675_7166</name>
</gene>
<organism evidence="8 9">
    <name type="scientific">Cyphellophora attinorum</name>
    <dbReference type="NCBI Taxonomy" id="1664694"/>
    <lineage>
        <taxon>Eukaryota</taxon>
        <taxon>Fungi</taxon>
        <taxon>Dikarya</taxon>
        <taxon>Ascomycota</taxon>
        <taxon>Pezizomycotina</taxon>
        <taxon>Eurotiomycetes</taxon>
        <taxon>Chaetothyriomycetidae</taxon>
        <taxon>Chaetothyriales</taxon>
        <taxon>Cyphellophoraceae</taxon>
        <taxon>Cyphellophora</taxon>
    </lineage>
</organism>
<dbReference type="PIRSF" id="PIRSF006060">
    <property type="entry name" value="AA_transporter"/>
    <property type="match status" value="1"/>
</dbReference>